<keyword evidence="1" id="KW-0812">Transmembrane</keyword>
<dbReference type="PANTHER" id="PTHR28026:SF9">
    <property type="entry name" value="2-HYDROXY-PALMITIC ACID DIOXYGENASE MPO1"/>
    <property type="match status" value="1"/>
</dbReference>
<protein>
    <submittedName>
        <fullName evidence="2">Mpo1-like protein</fullName>
    </submittedName>
</protein>
<feature type="transmembrane region" description="Helical" evidence="1">
    <location>
        <begin position="80"/>
        <end position="100"/>
    </location>
</feature>
<dbReference type="Pfam" id="PF06127">
    <property type="entry name" value="Mpo1-like"/>
    <property type="match status" value="1"/>
</dbReference>
<keyword evidence="3" id="KW-1185">Reference proteome</keyword>
<organism evidence="2 3">
    <name type="scientific">Ideonella lacteola</name>
    <dbReference type="NCBI Taxonomy" id="2984193"/>
    <lineage>
        <taxon>Bacteria</taxon>
        <taxon>Pseudomonadati</taxon>
        <taxon>Pseudomonadota</taxon>
        <taxon>Betaproteobacteria</taxon>
        <taxon>Burkholderiales</taxon>
        <taxon>Sphaerotilaceae</taxon>
        <taxon>Ideonella</taxon>
    </lineage>
</organism>
<evidence type="ECO:0000256" key="1">
    <source>
        <dbReference type="SAM" id="Phobius"/>
    </source>
</evidence>
<sequence length="183" mass="20018">MPSPFRPARELLVQYARYHRDRRNIATHFVGIPMIVFALCVLLARPVLDVSTPAGILALTPAVALWTCSTLWYLTRGEFLLGVAVSLVNGVLVMLAGPAASIGTVTWLAWGLGLFLLGWVIQFLGHLYEGRKPAFTDDLIGLLVGPQFVTAEALFSFGLLRGLRDEIERRAGPTHVRDLALPA</sequence>
<feature type="transmembrane region" description="Helical" evidence="1">
    <location>
        <begin position="25"/>
        <end position="44"/>
    </location>
</feature>
<proteinExistence type="predicted"/>
<name>A0ABU9BUU6_9BURK</name>
<evidence type="ECO:0000313" key="2">
    <source>
        <dbReference type="EMBL" id="MEK8032627.1"/>
    </source>
</evidence>
<feature type="transmembrane region" description="Helical" evidence="1">
    <location>
        <begin position="56"/>
        <end position="74"/>
    </location>
</feature>
<dbReference type="Proteomes" id="UP001371218">
    <property type="component" value="Unassembled WGS sequence"/>
</dbReference>
<reference evidence="2 3" key="1">
    <citation type="submission" date="2024-04" db="EMBL/GenBank/DDBJ databases">
        <title>Novel species of the genus Ideonella isolated from streams.</title>
        <authorList>
            <person name="Lu H."/>
        </authorList>
    </citation>
    <scope>NUCLEOTIDE SEQUENCE [LARGE SCALE GENOMIC DNA]</scope>
    <source>
        <strain evidence="2 3">DXS29W</strain>
    </source>
</reference>
<accession>A0ABU9BUU6</accession>
<dbReference type="RefSeq" id="WP_341427046.1">
    <property type="nucleotide sequence ID" value="NZ_JBBUTG010000011.1"/>
</dbReference>
<dbReference type="PANTHER" id="PTHR28026">
    <property type="entry name" value="DUF962 DOMAIN PROTEIN (AFU_ORTHOLOGUE AFUA_8G05310)"/>
    <property type="match status" value="1"/>
</dbReference>
<comment type="caution">
    <text evidence="2">The sequence shown here is derived from an EMBL/GenBank/DDBJ whole genome shotgun (WGS) entry which is preliminary data.</text>
</comment>
<dbReference type="EMBL" id="JBBUTG010000011">
    <property type="protein sequence ID" value="MEK8032627.1"/>
    <property type="molecule type" value="Genomic_DNA"/>
</dbReference>
<evidence type="ECO:0000313" key="3">
    <source>
        <dbReference type="Proteomes" id="UP001371218"/>
    </source>
</evidence>
<keyword evidence="1" id="KW-0472">Membrane</keyword>
<dbReference type="InterPro" id="IPR009305">
    <property type="entry name" value="Mpo1-like"/>
</dbReference>
<feature type="transmembrane region" description="Helical" evidence="1">
    <location>
        <begin position="107"/>
        <end position="128"/>
    </location>
</feature>
<gene>
    <name evidence="2" type="ORF">AACH06_17540</name>
</gene>
<keyword evidence="1" id="KW-1133">Transmembrane helix</keyword>